<dbReference type="GO" id="GO:0006004">
    <property type="term" value="P:fucose metabolic process"/>
    <property type="evidence" value="ECO:0007669"/>
    <property type="project" value="InterPro"/>
</dbReference>
<evidence type="ECO:0000313" key="9">
    <source>
        <dbReference type="EMBL" id="KZS44201.1"/>
    </source>
</evidence>
<evidence type="ECO:0000313" key="10">
    <source>
        <dbReference type="Proteomes" id="UP000076796"/>
    </source>
</evidence>
<evidence type="ECO:0000256" key="5">
    <source>
        <dbReference type="ARBA" id="ARBA00022801"/>
    </source>
</evidence>
<dbReference type="SMART" id="SM00812">
    <property type="entry name" value="Alpha_L_fucos"/>
    <property type="match status" value="1"/>
</dbReference>
<dbReference type="InterPro" id="IPR000933">
    <property type="entry name" value="Glyco_hydro_29"/>
</dbReference>
<feature type="site" description="May be important for catalysis" evidence="7">
    <location>
        <position position="275"/>
    </location>
</feature>
<protein>
    <recommendedName>
        <fullName evidence="3">alpha-L-fucosidase</fullName>
        <ecNumber evidence="3">3.2.1.51</ecNumber>
    </recommendedName>
</protein>
<dbReference type="InterPro" id="IPR057739">
    <property type="entry name" value="Glyco_hydro_29_N"/>
</dbReference>
<dbReference type="OrthoDB" id="107551at2"/>
<organism evidence="9 10">
    <name type="scientific">Paenibacillus glucanolyticus</name>
    <dbReference type="NCBI Taxonomy" id="59843"/>
    <lineage>
        <taxon>Bacteria</taxon>
        <taxon>Bacillati</taxon>
        <taxon>Bacillota</taxon>
        <taxon>Bacilli</taxon>
        <taxon>Bacillales</taxon>
        <taxon>Paenibacillaceae</taxon>
        <taxon>Paenibacillus</taxon>
    </lineage>
</organism>
<dbReference type="GO" id="GO:0004560">
    <property type="term" value="F:alpha-L-fucosidase activity"/>
    <property type="evidence" value="ECO:0007669"/>
    <property type="project" value="InterPro"/>
</dbReference>
<dbReference type="PANTHER" id="PTHR10030:SF37">
    <property type="entry name" value="ALPHA-L-FUCOSIDASE-RELATED"/>
    <property type="match status" value="1"/>
</dbReference>
<dbReference type="Gene3D" id="2.60.40.1180">
    <property type="entry name" value="Golgi alpha-mannosidase II"/>
    <property type="match status" value="1"/>
</dbReference>
<evidence type="ECO:0000256" key="6">
    <source>
        <dbReference type="ARBA" id="ARBA00023295"/>
    </source>
</evidence>
<sequence length="449" mass="51618">MTTTTTPSNQVIQDRNQRVQWFQNDRFGMFIHWGLYSIPARGEWLRSSEQMSIEDYQTYFDEFDPVDYNPREWAKAAKKAGMKYAVLTAKHHDGFCLFDSKLTNYKSTNTKAGRDLVQEFLEAFREEGLKVGLYFSLIDWHHEDYPAYGDRIHPMRGNESFKRDPKNFDRYLDYMHGQVHELLTGYGKLDIMWFDFSYDTMRGEVWRATELMKMIRELQPHILIDNRLEGSGESGGSIYTSDPSIYSGDFASPEQIIPPHGVVDETGAPIPWEACITLNNNWGYAAADRNYKSSTTIIRKLVECVSKNGNMLLNVGPDAKGVIPKESLDVLEEIGDWMSKNSDSIYGCAAADYPKPEWGRYTQKGNKLYAHVFEESIGPINLIGMADKVKKARLLADGYELFLSRPWSAAEFTEDAFVNFARPEHFTYPLPDKRNTVIELELIDEPDRS</sequence>
<dbReference type="STRING" id="59843.A3958_01745"/>
<comment type="similarity">
    <text evidence="2">Belongs to the glycosyl hydrolase 29 family.</text>
</comment>
<evidence type="ECO:0000256" key="4">
    <source>
        <dbReference type="ARBA" id="ARBA00022729"/>
    </source>
</evidence>
<dbReference type="AlphaFoldDB" id="A0A163F7T1"/>
<gene>
    <name evidence="9" type="ORF">AWU65_29485</name>
</gene>
<dbReference type="PIRSF" id="PIRSF001092">
    <property type="entry name" value="Alpha-L-fucosidase"/>
    <property type="match status" value="1"/>
</dbReference>
<reference evidence="9" key="1">
    <citation type="journal article" date="2016" name="Genome Announc.">
        <title>Draft genomes of two strains of Paenibacillus glucanolyticus with capability to degrade lignocellulose.</title>
        <authorList>
            <person name="Mathews S.L."/>
            <person name="Pawlak J."/>
            <person name="Grunden A.M."/>
        </authorList>
    </citation>
    <scope>NUCLEOTIDE SEQUENCE [LARGE SCALE GENOMIC DNA]</scope>
    <source>
        <strain evidence="9">SLM1</strain>
    </source>
</reference>
<accession>A0A163F7T1</accession>
<evidence type="ECO:0000256" key="2">
    <source>
        <dbReference type="ARBA" id="ARBA00007951"/>
    </source>
</evidence>
<dbReference type="SUPFAM" id="SSF51445">
    <property type="entry name" value="(Trans)glycosidases"/>
    <property type="match status" value="1"/>
</dbReference>
<evidence type="ECO:0000259" key="8">
    <source>
        <dbReference type="Pfam" id="PF01120"/>
    </source>
</evidence>
<dbReference type="RefSeq" id="WP_063480285.1">
    <property type="nucleotide sequence ID" value="NZ_CP147845.1"/>
</dbReference>
<keyword evidence="10" id="KW-1185">Reference proteome</keyword>
<dbReference type="PANTHER" id="PTHR10030">
    <property type="entry name" value="ALPHA-L-FUCOSIDASE"/>
    <property type="match status" value="1"/>
</dbReference>
<dbReference type="InterPro" id="IPR013780">
    <property type="entry name" value="Glyco_hydro_b"/>
</dbReference>
<name>A0A163F7T1_9BACL</name>
<evidence type="ECO:0000256" key="1">
    <source>
        <dbReference type="ARBA" id="ARBA00004071"/>
    </source>
</evidence>
<evidence type="ECO:0000256" key="3">
    <source>
        <dbReference type="ARBA" id="ARBA00012662"/>
    </source>
</evidence>
<dbReference type="Gene3D" id="3.20.20.80">
    <property type="entry name" value="Glycosidases"/>
    <property type="match status" value="1"/>
</dbReference>
<evidence type="ECO:0000256" key="7">
    <source>
        <dbReference type="PIRSR" id="PIRSR001092-1"/>
    </source>
</evidence>
<feature type="domain" description="Glycoside hydrolase family 29 N-terminal" evidence="8">
    <location>
        <begin position="14"/>
        <end position="342"/>
    </location>
</feature>
<keyword evidence="5" id="KW-0378">Hydrolase</keyword>
<dbReference type="Proteomes" id="UP000076796">
    <property type="component" value="Unassembled WGS sequence"/>
</dbReference>
<dbReference type="GO" id="GO:0016139">
    <property type="term" value="P:glycoside catabolic process"/>
    <property type="evidence" value="ECO:0007669"/>
    <property type="project" value="TreeGrafter"/>
</dbReference>
<dbReference type="InterPro" id="IPR017853">
    <property type="entry name" value="GH"/>
</dbReference>
<comment type="function">
    <text evidence="1">Alpha-L-fucosidase is responsible for hydrolyzing the alpha-1,6-linked fucose joined to the reducing-end N-acetylglucosamine of the carbohydrate moieties of glycoproteins.</text>
</comment>
<keyword evidence="4" id="KW-0732">Signal</keyword>
<keyword evidence="6" id="KW-0326">Glycosidase</keyword>
<dbReference type="GO" id="GO:0005764">
    <property type="term" value="C:lysosome"/>
    <property type="evidence" value="ECO:0007669"/>
    <property type="project" value="TreeGrafter"/>
</dbReference>
<dbReference type="EMBL" id="LWMH01000002">
    <property type="protein sequence ID" value="KZS44201.1"/>
    <property type="molecule type" value="Genomic_DNA"/>
</dbReference>
<dbReference type="InterPro" id="IPR016286">
    <property type="entry name" value="FUC_metazoa-typ"/>
</dbReference>
<comment type="caution">
    <text evidence="9">The sequence shown here is derived from an EMBL/GenBank/DDBJ whole genome shotgun (WGS) entry which is preliminary data.</text>
</comment>
<dbReference type="GeneID" id="97554214"/>
<proteinExistence type="inferred from homology"/>
<dbReference type="Pfam" id="PF01120">
    <property type="entry name" value="Alpha_L_fucos"/>
    <property type="match status" value="1"/>
</dbReference>
<dbReference type="EC" id="3.2.1.51" evidence="3"/>